<reference evidence="1 2" key="1">
    <citation type="submission" date="2017-10" db="EMBL/GenBank/DDBJ databases">
        <title>Bifidobacterium xylocopum sp. nov. and Bifidobacterium aemilianum sp. nov., from the carpenter bee (Xylocopa violacea) digestive tract.</title>
        <authorList>
            <person name="Alberoni D."/>
            <person name="Baffoni L."/>
            <person name="Di Gioia D."/>
            <person name="Gaggia F."/>
            <person name="Biavati B."/>
        </authorList>
    </citation>
    <scope>NUCLEOTIDE SEQUENCE [LARGE SCALE GENOMIC DNA]</scope>
    <source>
        <strain evidence="1 2">XV2</strain>
    </source>
</reference>
<comment type="caution">
    <text evidence="1">The sequence shown here is derived from an EMBL/GenBank/DDBJ whole genome shotgun (WGS) entry which is preliminary data.</text>
</comment>
<sequence length="226" mass="24594">MHNLTLLHGGTVRRGAYGHIKTGGRVYIEPGTSFQSLHVTGDTICVDIHGGSIKVDGSLQLPTGVLKVGTLSGHGRILGRGTIRAAKLDFQGLLRTEGDIYVKQSFTFQGLMQGQQRVVARSIDILGVAEASTMIASHIRIRNMHPKVVPLEHIRWMVRASKVRAITCQRAEIHKCICRILHTCRADLREGSFVHEAVCLATMTTDKSSAAILITGAPKRLHVAGH</sequence>
<name>A0A366KH14_9BIFI</name>
<keyword evidence="2" id="KW-1185">Reference proteome</keyword>
<dbReference type="EMBL" id="PDCH01000001">
    <property type="protein sequence ID" value="RBP99981.1"/>
    <property type="molecule type" value="Genomic_DNA"/>
</dbReference>
<dbReference type="RefSeq" id="WP_113852643.1">
    <property type="nucleotide sequence ID" value="NZ_PDCH01000001.1"/>
</dbReference>
<organism evidence="1 2">
    <name type="scientific">Bifidobacterium xylocopae</name>
    <dbReference type="NCBI Taxonomy" id="2493119"/>
    <lineage>
        <taxon>Bacteria</taxon>
        <taxon>Bacillati</taxon>
        <taxon>Actinomycetota</taxon>
        <taxon>Actinomycetes</taxon>
        <taxon>Bifidobacteriales</taxon>
        <taxon>Bifidobacteriaceae</taxon>
        <taxon>Bifidobacterium</taxon>
    </lineage>
</organism>
<protein>
    <submittedName>
        <fullName evidence="1">Uncharacterized protein</fullName>
    </submittedName>
</protein>
<dbReference type="Proteomes" id="UP000252345">
    <property type="component" value="Unassembled WGS sequence"/>
</dbReference>
<evidence type="ECO:0000313" key="1">
    <source>
        <dbReference type="EMBL" id="RBP99981.1"/>
    </source>
</evidence>
<proteinExistence type="predicted"/>
<dbReference type="OrthoDB" id="3239687at2"/>
<gene>
    <name evidence="1" type="ORF">CRD59_00490</name>
</gene>
<evidence type="ECO:0000313" key="2">
    <source>
        <dbReference type="Proteomes" id="UP000252345"/>
    </source>
</evidence>
<dbReference type="AlphaFoldDB" id="A0A366KH14"/>
<accession>A0A366KH14</accession>